<organism evidence="1 2">
    <name type="scientific">Rariglobus hedericola</name>
    <dbReference type="NCBI Taxonomy" id="2597822"/>
    <lineage>
        <taxon>Bacteria</taxon>
        <taxon>Pseudomonadati</taxon>
        <taxon>Verrucomicrobiota</taxon>
        <taxon>Opitutia</taxon>
        <taxon>Opitutales</taxon>
        <taxon>Opitutaceae</taxon>
        <taxon>Rariglobus</taxon>
    </lineage>
</organism>
<proteinExistence type="predicted"/>
<evidence type="ECO:0008006" key="3">
    <source>
        <dbReference type="Google" id="ProtNLM"/>
    </source>
</evidence>
<dbReference type="RefSeq" id="WP_144353742.1">
    <property type="nucleotide sequence ID" value="NZ_CBCRVV010000026.1"/>
</dbReference>
<evidence type="ECO:0000313" key="1">
    <source>
        <dbReference type="EMBL" id="TSJ77339.1"/>
    </source>
</evidence>
<dbReference type="EMBL" id="VMBG01000002">
    <property type="protein sequence ID" value="TSJ77339.1"/>
    <property type="molecule type" value="Genomic_DNA"/>
</dbReference>
<accession>A0A556QL16</accession>
<keyword evidence="2" id="KW-1185">Reference proteome</keyword>
<dbReference type="OrthoDB" id="191155at2"/>
<comment type="caution">
    <text evidence="1">The sequence shown here is derived from an EMBL/GenBank/DDBJ whole genome shotgun (WGS) entry which is preliminary data.</text>
</comment>
<dbReference type="Proteomes" id="UP000315648">
    <property type="component" value="Unassembled WGS sequence"/>
</dbReference>
<sequence>MRAEFVQLGSVETLNNGAVSLDVALRVGRITSYQRSGEPNWLVIFDEVPKPGWNWNPWGGDRMWPTSQTLNYQIYRNNGFDPIIDGKPWELISKTATTLEMRSGISPELGLQVTHRIELVGKTTEVLHTYRVERVAESKFPIHVWTVTGVRAGDYMLMESDARVKHDGYKPYRTWSGADFTTPPNASLFPGTRILQVLPPKNDSMKVGTYGRWIALVSGRSAFWQSIPYFANELYLDACSLEAFMDAKTGTYELEALSPTWFLTKGETREWTVRWRLFDFPAEAKNPPAKAEFLHAQLEAGCAD</sequence>
<evidence type="ECO:0000313" key="2">
    <source>
        <dbReference type="Proteomes" id="UP000315648"/>
    </source>
</evidence>
<gene>
    <name evidence="1" type="ORF">FPL22_14690</name>
</gene>
<dbReference type="AlphaFoldDB" id="A0A556QL16"/>
<protein>
    <recommendedName>
        <fullName evidence="3">DUF4380 domain-containing protein</fullName>
    </recommendedName>
</protein>
<reference evidence="1 2" key="1">
    <citation type="submission" date="2019-07" db="EMBL/GenBank/DDBJ databases">
        <title>Description of 53C-WASEF.</title>
        <authorList>
            <person name="Pitt A."/>
            <person name="Hahn M.W."/>
        </authorList>
    </citation>
    <scope>NUCLEOTIDE SEQUENCE [LARGE SCALE GENOMIC DNA]</scope>
    <source>
        <strain evidence="1 2">53C-WASEF</strain>
    </source>
</reference>
<name>A0A556QL16_9BACT</name>